<evidence type="ECO:0000313" key="2">
    <source>
        <dbReference type="EMBL" id="GGN93972.1"/>
    </source>
</evidence>
<accession>A0A917YF50</accession>
<evidence type="ECO:0000259" key="1">
    <source>
        <dbReference type="PROSITE" id="PS50075"/>
    </source>
</evidence>
<dbReference type="InterPro" id="IPR009081">
    <property type="entry name" value="PP-bd_ACP"/>
</dbReference>
<dbReference type="Pfam" id="PF00550">
    <property type="entry name" value="PP-binding"/>
    <property type="match status" value="1"/>
</dbReference>
<comment type="caution">
    <text evidence="2">The sequence shown here is derived from an EMBL/GenBank/DDBJ whole genome shotgun (WGS) entry which is preliminary data.</text>
</comment>
<organism evidence="2 3">
    <name type="scientific">Streptomyces albiflavescens</name>
    <dbReference type="NCBI Taxonomy" id="1623582"/>
    <lineage>
        <taxon>Bacteria</taxon>
        <taxon>Bacillati</taxon>
        <taxon>Actinomycetota</taxon>
        <taxon>Actinomycetes</taxon>
        <taxon>Kitasatosporales</taxon>
        <taxon>Streptomycetaceae</taxon>
        <taxon>Streptomyces</taxon>
    </lineage>
</organism>
<proteinExistence type="predicted"/>
<dbReference type="Proteomes" id="UP000600365">
    <property type="component" value="Unassembled WGS sequence"/>
</dbReference>
<dbReference type="SUPFAM" id="SSF47336">
    <property type="entry name" value="ACP-like"/>
    <property type="match status" value="1"/>
</dbReference>
<evidence type="ECO:0000313" key="3">
    <source>
        <dbReference type="Proteomes" id="UP000600365"/>
    </source>
</evidence>
<dbReference type="InterPro" id="IPR036736">
    <property type="entry name" value="ACP-like_sf"/>
</dbReference>
<reference evidence="2 3" key="1">
    <citation type="journal article" date="2014" name="Int. J. Syst. Evol. Microbiol.">
        <title>Complete genome sequence of Corynebacterium casei LMG S-19264T (=DSM 44701T), isolated from a smear-ripened cheese.</title>
        <authorList>
            <consortium name="US DOE Joint Genome Institute (JGI-PGF)"/>
            <person name="Walter F."/>
            <person name="Albersmeier A."/>
            <person name="Kalinowski J."/>
            <person name="Ruckert C."/>
        </authorList>
    </citation>
    <scope>NUCLEOTIDE SEQUENCE [LARGE SCALE GENOMIC DNA]</scope>
    <source>
        <strain evidence="2 3">CGMCC 4.7111</strain>
    </source>
</reference>
<keyword evidence="3" id="KW-1185">Reference proteome</keyword>
<sequence length="81" mass="8846">MTDDELRTAVGTIWREVLGADVDDDTDFFDAGGHSFAALRIIAVLNNRHGSTTPVKVLFDNPRFADFVAALDKKPELSPQG</sequence>
<protein>
    <recommendedName>
        <fullName evidence="1">Carrier domain-containing protein</fullName>
    </recommendedName>
</protein>
<name>A0A917YF50_9ACTN</name>
<dbReference type="AlphaFoldDB" id="A0A917YF50"/>
<dbReference type="Gene3D" id="1.10.1200.10">
    <property type="entry name" value="ACP-like"/>
    <property type="match status" value="1"/>
</dbReference>
<gene>
    <name evidence="2" type="ORF">GCM10011579_093010</name>
</gene>
<dbReference type="RefSeq" id="WP_189192223.1">
    <property type="nucleotide sequence ID" value="NZ_BMMM01000029.1"/>
</dbReference>
<dbReference type="PROSITE" id="PS50075">
    <property type="entry name" value="CARRIER"/>
    <property type="match status" value="1"/>
</dbReference>
<feature type="domain" description="Carrier" evidence="1">
    <location>
        <begin position="1"/>
        <end position="75"/>
    </location>
</feature>
<dbReference type="EMBL" id="BMMM01000029">
    <property type="protein sequence ID" value="GGN93972.1"/>
    <property type="molecule type" value="Genomic_DNA"/>
</dbReference>